<dbReference type="CDD" id="cd06225">
    <property type="entry name" value="HAMP"/>
    <property type="match status" value="1"/>
</dbReference>
<dbReference type="SMART" id="SM00304">
    <property type="entry name" value="HAMP"/>
    <property type="match status" value="1"/>
</dbReference>
<dbReference type="PROSITE" id="PS50885">
    <property type="entry name" value="HAMP"/>
    <property type="match status" value="1"/>
</dbReference>
<dbReference type="Pfam" id="PF00672">
    <property type="entry name" value="HAMP"/>
    <property type="match status" value="1"/>
</dbReference>
<evidence type="ECO:0000256" key="1">
    <source>
        <dbReference type="SAM" id="Coils"/>
    </source>
</evidence>
<evidence type="ECO:0000259" key="3">
    <source>
        <dbReference type="PROSITE" id="PS50885"/>
    </source>
</evidence>
<keyword evidence="1" id="KW-0175">Coiled coil</keyword>
<feature type="coiled-coil region" evidence="1">
    <location>
        <begin position="464"/>
        <end position="495"/>
    </location>
</feature>
<reference evidence="5" key="1">
    <citation type="journal article" date="2019" name="Int. J. Syst. Evol. Microbiol.">
        <title>The Global Catalogue of Microorganisms (GCM) 10K type strain sequencing project: providing services to taxonomists for standard genome sequencing and annotation.</title>
        <authorList>
            <consortium name="The Broad Institute Genomics Platform"/>
            <consortium name="The Broad Institute Genome Sequencing Center for Infectious Disease"/>
            <person name="Wu L."/>
            <person name="Ma J."/>
        </authorList>
    </citation>
    <scope>NUCLEOTIDE SEQUENCE [LARGE SCALE GENOMIC DNA]</scope>
    <source>
        <strain evidence="5">CGMCC 1.18439</strain>
    </source>
</reference>
<name>A0ABQ3KAQ7_9DEIO</name>
<comment type="caution">
    <text evidence="4">The sequence shown here is derived from an EMBL/GenBank/DDBJ whole genome shotgun (WGS) entry which is preliminary data.</text>
</comment>
<evidence type="ECO:0000313" key="5">
    <source>
        <dbReference type="Proteomes" id="UP000632154"/>
    </source>
</evidence>
<dbReference type="SUPFAM" id="SSF158472">
    <property type="entry name" value="HAMP domain-like"/>
    <property type="match status" value="1"/>
</dbReference>
<sequence>MKYTVVIQHPVQDEVRAELEQQLSQRLGLSAAAAGKLAGRRSGRLLKPTTRAKAEKLLGIYSAVGAAVNLEEVPEEGEISSLSGAVHVGAAQGPVPGTDSGAFSPHADPFGASAGAADPFSAAPFAADPFGTDTFGGAPFGSDPFGTDPFGESAAQGAGHTQVFSAVPGTVALASDRADRKDAGAVDEWASFTQELGGSAAADRRPADASEDVWADFADSLKVDVPVQSGVEVTPAPLATSFMDVADGAALPMVSGPRRSLGRELLLTSLLPTAALSLLSLLLLLLLLPAAERSRTTAQADTLAHTLSTTLSAAADAPTLQSQLRTLVDDDKIGFLQVSFPGGPTYFASDVQDEQAQALQQAFAKWQGSGANGVFRSGESYLVGQAGGQAVDAGTTSATQVTVGVPYTSSLGRVVPPWVLASLLLLGLTALWARRAAQALLSPVQRLVRAADAISSGDLSQPVRAEANDELGDLAQALERMRLSLSAAMDRLRRRKR</sequence>
<dbReference type="EMBL" id="BNAL01000028">
    <property type="protein sequence ID" value="GHG07586.1"/>
    <property type="molecule type" value="Genomic_DNA"/>
</dbReference>
<keyword evidence="5" id="KW-1185">Reference proteome</keyword>
<accession>A0ABQ3KAQ7</accession>
<dbReference type="RefSeq" id="WP_189643618.1">
    <property type="nucleotide sequence ID" value="NZ_BNAL01000028.1"/>
</dbReference>
<dbReference type="Proteomes" id="UP000632154">
    <property type="component" value="Unassembled WGS sequence"/>
</dbReference>
<organism evidence="4 5">
    <name type="scientific">Deinococcus piscis</name>
    <dbReference type="NCBI Taxonomy" id="394230"/>
    <lineage>
        <taxon>Bacteria</taxon>
        <taxon>Thermotogati</taxon>
        <taxon>Deinococcota</taxon>
        <taxon>Deinococci</taxon>
        <taxon>Deinococcales</taxon>
        <taxon>Deinococcaceae</taxon>
        <taxon>Deinococcus</taxon>
    </lineage>
</organism>
<proteinExistence type="predicted"/>
<keyword evidence="2" id="KW-0812">Transmembrane</keyword>
<keyword evidence="2" id="KW-0472">Membrane</keyword>
<evidence type="ECO:0000256" key="2">
    <source>
        <dbReference type="SAM" id="Phobius"/>
    </source>
</evidence>
<dbReference type="Gene3D" id="6.10.340.10">
    <property type="match status" value="1"/>
</dbReference>
<keyword evidence="2" id="KW-1133">Transmembrane helix</keyword>
<feature type="transmembrane region" description="Helical" evidence="2">
    <location>
        <begin position="265"/>
        <end position="288"/>
    </location>
</feature>
<feature type="domain" description="HAMP" evidence="3">
    <location>
        <begin position="438"/>
        <end position="490"/>
    </location>
</feature>
<dbReference type="InterPro" id="IPR003660">
    <property type="entry name" value="HAMP_dom"/>
</dbReference>
<protein>
    <submittedName>
        <fullName evidence="4">HAMP domain-containing protein</fullName>
    </submittedName>
</protein>
<evidence type="ECO:0000313" key="4">
    <source>
        <dbReference type="EMBL" id="GHG07586.1"/>
    </source>
</evidence>
<gene>
    <name evidence="4" type="ORF">GCM10017783_20140</name>
</gene>